<evidence type="ECO:0000313" key="3">
    <source>
        <dbReference type="EMBL" id="MFD2592717.1"/>
    </source>
</evidence>
<dbReference type="InterPro" id="IPR051266">
    <property type="entry name" value="CLCR"/>
</dbReference>
<feature type="domain" description="VWFA" evidence="2">
    <location>
        <begin position="324"/>
        <end position="502"/>
    </location>
</feature>
<dbReference type="InterPro" id="IPR021908">
    <property type="entry name" value="YfbK_C"/>
</dbReference>
<keyword evidence="1" id="KW-0732">Signal</keyword>
<dbReference type="Pfam" id="PF12034">
    <property type="entry name" value="YfbK_C"/>
    <property type="match status" value="1"/>
</dbReference>
<sequence length="682" mass="76049">MRYLLLCLLYSFCFLLQAQTPRLNGIVTDENGLPLPGVSIINTRTNQGSTTDFDGYFTALASLGDTLSFSYIGYVYEELIVSDLYKTINVILKEDNEELEEVVITGYATGSYRNRAPSRVQRKKRVNSRLTFQKKEKTTSKGGNPAVYPSKKQPLYIVDGNVIPAQAISCVLGMNKNRISKQKKYKRGEAQAIFGKQARYGCVVITTHSGTYRIEDEESYRKITENQFLQTVYDPLSTFSIDVDKASYSNIRKKINAGIPIPRDAVKIEEMVNYFAYDYPQPTGVHPFGIHTEYGRTPWNPESQLVKIGIKGKEMTKAAIPASNLVFLLDVSGSMDSPDKLQLLKKAFSLLVQQLREKDVISIVVYAGAAGLVLPPTSGAYKQQIIQALDGLEAGGSTAGGEGIELAYRIAEENFIKGGNNRVILATDGDFNVGMHSDQAMETLITEKRNSGVFLTCLGFGMGNYKDSKLEILADTGNGNHAYIDSMQEARKVLGDEFGSTLYTIAKDVKIQVEFNPEHVQAYRLIGYENRLLADEDFIDDTKDAGELGSGHTVTALYEIIPKGEQHPWVRPVPELKYRKEEGITNSTDELLTIRFRYKNPSEHKSRELTHVVQLSETSTPSVDFHFAASVAWYGMLLRKSMLLPNKNLDAIASLAAANRGEDRLGYRAEFIRLVRSYPVIH</sequence>
<dbReference type="Pfam" id="PF12450">
    <property type="entry name" value="vWF_A"/>
    <property type="match status" value="1"/>
</dbReference>
<dbReference type="SUPFAM" id="SSF53300">
    <property type="entry name" value="vWA-like"/>
    <property type="match status" value="1"/>
</dbReference>
<feature type="signal peptide" evidence="1">
    <location>
        <begin position="1"/>
        <end position="18"/>
    </location>
</feature>
<accession>A0ABW5NAT2</accession>
<comment type="caution">
    <text evidence="3">The sequence shown here is derived from an EMBL/GenBank/DDBJ whole genome shotgun (WGS) entry which is preliminary data.</text>
</comment>
<dbReference type="PANTHER" id="PTHR10579:SF43">
    <property type="entry name" value="ZINC FINGER (C3HC4-TYPE RING FINGER) FAMILY PROTEIN"/>
    <property type="match status" value="1"/>
</dbReference>
<dbReference type="InterPro" id="IPR008969">
    <property type="entry name" value="CarboxyPept-like_regulatory"/>
</dbReference>
<proteinExistence type="predicted"/>
<dbReference type="PANTHER" id="PTHR10579">
    <property type="entry name" value="CALCIUM-ACTIVATED CHLORIDE CHANNEL REGULATOR"/>
    <property type="match status" value="1"/>
</dbReference>
<dbReference type="SMART" id="SM00327">
    <property type="entry name" value="VWA"/>
    <property type="match status" value="1"/>
</dbReference>
<dbReference type="RefSeq" id="WP_378254789.1">
    <property type="nucleotide sequence ID" value="NZ_JBHSJV010000001.1"/>
</dbReference>
<dbReference type="Pfam" id="PF13715">
    <property type="entry name" value="CarbopepD_reg_2"/>
    <property type="match status" value="1"/>
</dbReference>
<organism evidence="3 4">
    <name type="scientific">Aquimarina hainanensis</name>
    <dbReference type="NCBI Taxonomy" id="1578017"/>
    <lineage>
        <taxon>Bacteria</taxon>
        <taxon>Pseudomonadati</taxon>
        <taxon>Bacteroidota</taxon>
        <taxon>Flavobacteriia</taxon>
        <taxon>Flavobacteriales</taxon>
        <taxon>Flavobacteriaceae</taxon>
        <taxon>Aquimarina</taxon>
    </lineage>
</organism>
<name>A0ABW5NAT2_9FLAO</name>
<feature type="chain" id="PRO_5045183222" evidence="1">
    <location>
        <begin position="19"/>
        <end position="682"/>
    </location>
</feature>
<dbReference type="InterPro" id="IPR036465">
    <property type="entry name" value="vWFA_dom_sf"/>
</dbReference>
<dbReference type="Gene3D" id="3.40.50.410">
    <property type="entry name" value="von Willebrand factor, type A domain"/>
    <property type="match status" value="1"/>
</dbReference>
<protein>
    <submittedName>
        <fullName evidence="3">von Willebrand factor type A domain-containing protein</fullName>
    </submittedName>
</protein>
<evidence type="ECO:0000313" key="4">
    <source>
        <dbReference type="Proteomes" id="UP001597459"/>
    </source>
</evidence>
<dbReference type="EMBL" id="JBHULX010000039">
    <property type="protein sequence ID" value="MFD2592717.1"/>
    <property type="molecule type" value="Genomic_DNA"/>
</dbReference>
<dbReference type="Pfam" id="PF00092">
    <property type="entry name" value="VWA"/>
    <property type="match status" value="1"/>
</dbReference>
<dbReference type="InterPro" id="IPR022156">
    <property type="entry name" value="Uncharacterised_YfbK_N"/>
</dbReference>
<reference evidence="4" key="1">
    <citation type="journal article" date="2019" name="Int. J. Syst. Evol. Microbiol.">
        <title>The Global Catalogue of Microorganisms (GCM) 10K type strain sequencing project: providing services to taxonomists for standard genome sequencing and annotation.</title>
        <authorList>
            <consortium name="The Broad Institute Genomics Platform"/>
            <consortium name="The Broad Institute Genome Sequencing Center for Infectious Disease"/>
            <person name="Wu L."/>
            <person name="Ma J."/>
        </authorList>
    </citation>
    <scope>NUCLEOTIDE SEQUENCE [LARGE SCALE GENOMIC DNA]</scope>
    <source>
        <strain evidence="4">KCTC 42423</strain>
    </source>
</reference>
<evidence type="ECO:0000256" key="1">
    <source>
        <dbReference type="SAM" id="SignalP"/>
    </source>
</evidence>
<dbReference type="SUPFAM" id="SSF49464">
    <property type="entry name" value="Carboxypeptidase regulatory domain-like"/>
    <property type="match status" value="1"/>
</dbReference>
<dbReference type="CDD" id="cd01465">
    <property type="entry name" value="vWA_subgroup"/>
    <property type="match status" value="1"/>
</dbReference>
<dbReference type="InterPro" id="IPR002035">
    <property type="entry name" value="VWF_A"/>
</dbReference>
<dbReference type="Proteomes" id="UP001597459">
    <property type="component" value="Unassembled WGS sequence"/>
</dbReference>
<keyword evidence="4" id="KW-1185">Reference proteome</keyword>
<dbReference type="PROSITE" id="PS50234">
    <property type="entry name" value="VWFA"/>
    <property type="match status" value="1"/>
</dbReference>
<evidence type="ECO:0000259" key="2">
    <source>
        <dbReference type="PROSITE" id="PS50234"/>
    </source>
</evidence>
<gene>
    <name evidence="3" type="ORF">ACFSTE_17910</name>
</gene>